<evidence type="ECO:0000256" key="8">
    <source>
        <dbReference type="ARBA" id="ARBA00022917"/>
    </source>
</evidence>
<protein>
    <recommendedName>
        <fullName evidence="10">ATP-dependent RNA helicase eIF4A</fullName>
        <ecNumber evidence="1">3.6.4.13</ecNumber>
    </recommendedName>
    <alternativeName>
        <fullName evidence="12">Eukaryotic initiation factor 4A</fullName>
    </alternativeName>
</protein>
<dbReference type="SUPFAM" id="SSF53335">
    <property type="entry name" value="S-adenosyl-L-methionine-dependent methyltransferases"/>
    <property type="match status" value="1"/>
</dbReference>
<evidence type="ECO:0000256" key="4">
    <source>
        <dbReference type="ARBA" id="ARBA00022801"/>
    </source>
</evidence>
<dbReference type="InterPro" id="IPR027417">
    <property type="entry name" value="P-loop_NTPase"/>
</dbReference>
<evidence type="ECO:0000256" key="6">
    <source>
        <dbReference type="ARBA" id="ARBA00022840"/>
    </source>
</evidence>
<keyword evidence="7" id="KW-0694">RNA-binding</keyword>
<dbReference type="Pfam" id="PF00270">
    <property type="entry name" value="DEAD"/>
    <property type="match status" value="1"/>
</dbReference>
<keyword evidence="6 15" id="KW-0067">ATP-binding</keyword>
<feature type="domain" description="Helicase C-terminal" evidence="19">
    <location>
        <begin position="494"/>
        <end position="655"/>
    </location>
</feature>
<feature type="compositionally biased region" description="Pro residues" evidence="16">
    <location>
        <begin position="21"/>
        <end position="33"/>
    </location>
</feature>
<dbReference type="InterPro" id="IPR014001">
    <property type="entry name" value="Helicase_ATP-bd"/>
</dbReference>
<comment type="similarity">
    <text evidence="9">Belongs to the DEAD box helicase family. eIF4A subfamily.</text>
</comment>
<dbReference type="Pfam" id="PF00271">
    <property type="entry name" value="Helicase_C"/>
    <property type="match status" value="1"/>
</dbReference>
<dbReference type="GO" id="GO:0003724">
    <property type="term" value="F:RNA helicase activity"/>
    <property type="evidence" value="ECO:0007669"/>
    <property type="project" value="UniProtKB-EC"/>
</dbReference>
<keyword evidence="17" id="KW-1133">Transmembrane helix</keyword>
<dbReference type="FunFam" id="3.40.50.300:FF:000089">
    <property type="entry name" value="Eukaryotic initiation factor 4A-II"/>
    <property type="match status" value="1"/>
</dbReference>
<dbReference type="STRING" id="35722.A0A0B7NGY2"/>
<dbReference type="SMART" id="SM00490">
    <property type="entry name" value="HELICc"/>
    <property type="match status" value="1"/>
</dbReference>
<evidence type="ECO:0000259" key="20">
    <source>
        <dbReference type="PROSITE" id="PS51195"/>
    </source>
</evidence>
<dbReference type="CDD" id="cd18787">
    <property type="entry name" value="SF2_C_DEAD"/>
    <property type="match status" value="1"/>
</dbReference>
<dbReference type="GO" id="GO:0003723">
    <property type="term" value="F:RNA binding"/>
    <property type="evidence" value="ECO:0007669"/>
    <property type="project" value="UniProtKB-KW"/>
</dbReference>
<dbReference type="EC" id="3.6.4.13" evidence="1"/>
<evidence type="ECO:0000256" key="13">
    <source>
        <dbReference type="ARBA" id="ARBA00047984"/>
    </source>
</evidence>
<evidence type="ECO:0000256" key="10">
    <source>
        <dbReference type="ARBA" id="ARBA00024412"/>
    </source>
</evidence>
<gene>
    <name evidence="21" type="primary">PARPA_08806.1 scaffold 34807</name>
</gene>
<evidence type="ECO:0000313" key="21">
    <source>
        <dbReference type="EMBL" id="CEP14610.1"/>
    </source>
</evidence>
<keyword evidence="22" id="KW-1185">Reference proteome</keyword>
<evidence type="ECO:0000256" key="2">
    <source>
        <dbReference type="ARBA" id="ARBA00022540"/>
    </source>
</evidence>
<proteinExistence type="inferred from homology"/>
<dbReference type="PROSITE" id="PS00039">
    <property type="entry name" value="DEAD_ATP_HELICASE"/>
    <property type="match status" value="1"/>
</dbReference>
<dbReference type="Proteomes" id="UP000054107">
    <property type="component" value="Unassembled WGS sequence"/>
</dbReference>
<feature type="domain" description="DEAD-box RNA helicase Q" evidence="20">
    <location>
        <begin position="281"/>
        <end position="309"/>
    </location>
</feature>
<accession>A0A0B7NGY2</accession>
<evidence type="ECO:0000256" key="1">
    <source>
        <dbReference type="ARBA" id="ARBA00012552"/>
    </source>
</evidence>
<evidence type="ECO:0000256" key="7">
    <source>
        <dbReference type="ARBA" id="ARBA00022884"/>
    </source>
</evidence>
<dbReference type="InterPro" id="IPR014014">
    <property type="entry name" value="RNA_helicase_DEAD_Q_motif"/>
</dbReference>
<dbReference type="PROSITE" id="PS51194">
    <property type="entry name" value="HELICASE_CTER"/>
    <property type="match status" value="1"/>
</dbReference>
<dbReference type="InterPro" id="IPR000629">
    <property type="entry name" value="RNA-helicase_DEAD-box_CS"/>
</dbReference>
<feature type="transmembrane region" description="Helical" evidence="17">
    <location>
        <begin position="41"/>
        <end position="60"/>
    </location>
</feature>
<dbReference type="InterPro" id="IPR011545">
    <property type="entry name" value="DEAD/DEAH_box_helicase_dom"/>
</dbReference>
<dbReference type="InterPro" id="IPR029063">
    <property type="entry name" value="SAM-dependent_MTases_sf"/>
</dbReference>
<keyword evidence="8" id="KW-0648">Protein biosynthesis</keyword>
<feature type="short sequence motif" description="Q motif" evidence="14">
    <location>
        <begin position="281"/>
        <end position="309"/>
    </location>
</feature>
<evidence type="ECO:0000259" key="19">
    <source>
        <dbReference type="PROSITE" id="PS51194"/>
    </source>
</evidence>
<evidence type="ECO:0000256" key="15">
    <source>
        <dbReference type="RuleBase" id="RU000492"/>
    </source>
</evidence>
<dbReference type="AlphaFoldDB" id="A0A0B7NGY2"/>
<dbReference type="OrthoDB" id="10265785at2759"/>
<dbReference type="PROSITE" id="PS51192">
    <property type="entry name" value="HELICASE_ATP_BIND_1"/>
    <property type="match status" value="1"/>
</dbReference>
<dbReference type="Gene3D" id="3.40.50.150">
    <property type="entry name" value="Vaccinia Virus protein VP39"/>
    <property type="match status" value="1"/>
</dbReference>
<evidence type="ECO:0000313" key="22">
    <source>
        <dbReference type="Proteomes" id="UP000054107"/>
    </source>
</evidence>
<dbReference type="InterPro" id="IPR001650">
    <property type="entry name" value="Helicase_C-like"/>
</dbReference>
<dbReference type="CDD" id="cd18046">
    <property type="entry name" value="DEADc_EIF4AII_EIF4AI_DDX2"/>
    <property type="match status" value="1"/>
</dbReference>
<dbReference type="InterPro" id="IPR044728">
    <property type="entry name" value="EIF4A_DEADc"/>
</dbReference>
<evidence type="ECO:0000256" key="9">
    <source>
        <dbReference type="ARBA" id="ARBA00024352"/>
    </source>
</evidence>
<evidence type="ECO:0000256" key="12">
    <source>
        <dbReference type="ARBA" id="ARBA00032223"/>
    </source>
</evidence>
<evidence type="ECO:0000259" key="18">
    <source>
        <dbReference type="PROSITE" id="PS51192"/>
    </source>
</evidence>
<dbReference type="SUPFAM" id="SSF52540">
    <property type="entry name" value="P-loop containing nucleoside triphosphate hydrolases"/>
    <property type="match status" value="1"/>
</dbReference>
<reference evidence="21 22" key="1">
    <citation type="submission" date="2014-09" db="EMBL/GenBank/DDBJ databases">
        <authorList>
            <person name="Ellenberger Sabrina"/>
        </authorList>
    </citation>
    <scope>NUCLEOTIDE SEQUENCE [LARGE SCALE GENOMIC DNA]</scope>
    <source>
        <strain evidence="21 22">CBS 412.66</strain>
    </source>
</reference>
<evidence type="ECO:0000256" key="3">
    <source>
        <dbReference type="ARBA" id="ARBA00022741"/>
    </source>
</evidence>
<keyword evidence="2" id="KW-0396">Initiation factor</keyword>
<dbReference type="FunFam" id="3.40.50.300:FF:000031">
    <property type="entry name" value="Eukaryotic initiation factor 4A-III"/>
    <property type="match status" value="1"/>
</dbReference>
<dbReference type="GO" id="GO:0005524">
    <property type="term" value="F:ATP binding"/>
    <property type="evidence" value="ECO:0007669"/>
    <property type="project" value="UniProtKB-KW"/>
</dbReference>
<dbReference type="PANTHER" id="PTHR47958">
    <property type="entry name" value="ATP-DEPENDENT RNA HELICASE DBP3"/>
    <property type="match status" value="1"/>
</dbReference>
<dbReference type="GO" id="GO:0003743">
    <property type="term" value="F:translation initiation factor activity"/>
    <property type="evidence" value="ECO:0007669"/>
    <property type="project" value="UniProtKB-KW"/>
</dbReference>
<keyword evidence="17" id="KW-0812">Transmembrane</keyword>
<feature type="domain" description="Helicase ATP-binding" evidence="18">
    <location>
        <begin position="312"/>
        <end position="483"/>
    </location>
</feature>
<dbReference type="SMART" id="SM00487">
    <property type="entry name" value="DEXDc"/>
    <property type="match status" value="1"/>
</dbReference>
<evidence type="ECO:0000256" key="11">
    <source>
        <dbReference type="ARBA" id="ARBA00024769"/>
    </source>
</evidence>
<dbReference type="EMBL" id="LN731588">
    <property type="protein sequence ID" value="CEP14610.1"/>
    <property type="molecule type" value="Genomic_DNA"/>
</dbReference>
<dbReference type="PROSITE" id="PS51195">
    <property type="entry name" value="Q_MOTIF"/>
    <property type="match status" value="1"/>
</dbReference>
<comment type="function">
    <text evidence="11">ATP-dependent RNA helicase which is a subunit of the eIF4F complex involved in cap recognition and is required for mRNA binding to ribosome. In the current model of translation initiation, eIF4A unwinds RNA secondary structures in the 5'-UTR of mRNAs which is necessary to allow efficient binding of the small ribosomal subunit, and subsequent scanning for the initiator codon.</text>
</comment>
<name>A0A0B7NGY2_9FUNG</name>
<evidence type="ECO:0000256" key="16">
    <source>
        <dbReference type="SAM" id="MobiDB-lite"/>
    </source>
</evidence>
<keyword evidence="3 15" id="KW-0547">Nucleotide-binding</keyword>
<keyword evidence="5 15" id="KW-0347">Helicase</keyword>
<dbReference type="Gene3D" id="3.40.50.300">
    <property type="entry name" value="P-loop containing nucleotide triphosphate hydrolases"/>
    <property type="match status" value="2"/>
</dbReference>
<evidence type="ECO:0000256" key="5">
    <source>
        <dbReference type="ARBA" id="ARBA00022806"/>
    </source>
</evidence>
<evidence type="ECO:0000256" key="14">
    <source>
        <dbReference type="PROSITE-ProRule" id="PRU00552"/>
    </source>
</evidence>
<dbReference type="GO" id="GO:0016787">
    <property type="term" value="F:hydrolase activity"/>
    <property type="evidence" value="ECO:0007669"/>
    <property type="project" value="UniProtKB-KW"/>
</dbReference>
<comment type="catalytic activity">
    <reaction evidence="13">
        <text>ATP + H2O = ADP + phosphate + H(+)</text>
        <dbReference type="Rhea" id="RHEA:13065"/>
        <dbReference type="ChEBI" id="CHEBI:15377"/>
        <dbReference type="ChEBI" id="CHEBI:15378"/>
        <dbReference type="ChEBI" id="CHEBI:30616"/>
        <dbReference type="ChEBI" id="CHEBI:43474"/>
        <dbReference type="ChEBI" id="CHEBI:456216"/>
        <dbReference type="EC" id="3.6.4.13"/>
    </reaction>
</comment>
<keyword evidence="4 15" id="KW-0378">Hydrolase</keyword>
<sequence length="655" mass="74114">MSNRKAINRVAAGGLKYKPIHVPPPPPPPPPPRQKPKLGPILIGGSLLYVTATYVSMLVFKSKSDTNDMVAGKTVNPTVTPTSFDTTGVWESVAKKYDQEIGWDEVVMGVGLLRRWLVGKAKGDVLEVSTGTGRNFDYYDVEQVRSITFTDRHEPMLNEAKEKYLESYKHKFHRAFFETSNVEEKKNKKYDTIVDTFGLCSCGDPVEALVQLAESCKSEESRVLLLEHGRSHYDWLNRLLDTNVDKHVQQWGCWWNRDIMGLFEDPRVKEKLQSNWDEVIDNFDSMGLNSELLRGIYAYGFERPSAIQQRAIMPVIKGNAVIAQAQSGTGKTATFSISILQSIDVGLKKPQACILAPTRELAHQITKVVNALGDFMGIECLTLIGGTNVRDDIAKLEEGVHIVVGTPGRVLDMIKSRRALNTKTIKMFVLDEADEMLSRGFKDQIYDIFQLMPPTIQVVLLSATMPAEVLEVTKKFMDNPIRILVKRDELTLEGIKQFYIAVDKEEWKLDTLCDLYETVTITQAVIFCNTRRKVDWLTDKLQSREFTVSAMHGDMDQAQRDVIMKEFRSGSSRVLITTDLLARGIDVQQVSLVINYDLPANRENYIHRIGRGGRFGRKGVAINFVSQDDVRTMRDIEQFYNTQIEEMPMNVADLI</sequence>
<evidence type="ECO:0000256" key="17">
    <source>
        <dbReference type="SAM" id="Phobius"/>
    </source>
</evidence>
<organism evidence="21 22">
    <name type="scientific">Parasitella parasitica</name>
    <dbReference type="NCBI Taxonomy" id="35722"/>
    <lineage>
        <taxon>Eukaryota</taxon>
        <taxon>Fungi</taxon>
        <taxon>Fungi incertae sedis</taxon>
        <taxon>Mucoromycota</taxon>
        <taxon>Mucoromycotina</taxon>
        <taxon>Mucoromycetes</taxon>
        <taxon>Mucorales</taxon>
        <taxon>Mucorineae</taxon>
        <taxon>Mucoraceae</taxon>
        <taxon>Parasitella</taxon>
    </lineage>
</organism>
<dbReference type="Pfam" id="PF13489">
    <property type="entry name" value="Methyltransf_23"/>
    <property type="match status" value="1"/>
</dbReference>
<feature type="region of interest" description="Disordered" evidence="16">
    <location>
        <begin position="1"/>
        <end position="37"/>
    </location>
</feature>
<keyword evidence="17" id="KW-0472">Membrane</keyword>